<dbReference type="InterPro" id="IPR036271">
    <property type="entry name" value="Tet_transcr_reg_TetR-rel_C_sf"/>
</dbReference>
<gene>
    <name evidence="1" type="ORF">GCM10011588_34930</name>
</gene>
<protein>
    <submittedName>
        <fullName evidence="1">Uncharacterized protein</fullName>
    </submittedName>
</protein>
<dbReference type="AlphaFoldDB" id="A0A917VV11"/>
<accession>A0A917VV11</accession>
<organism evidence="1 2">
    <name type="scientific">Nocardia jinanensis</name>
    <dbReference type="NCBI Taxonomy" id="382504"/>
    <lineage>
        <taxon>Bacteria</taxon>
        <taxon>Bacillati</taxon>
        <taxon>Actinomycetota</taxon>
        <taxon>Actinomycetes</taxon>
        <taxon>Mycobacteriales</taxon>
        <taxon>Nocardiaceae</taxon>
        <taxon>Nocardia</taxon>
    </lineage>
</organism>
<name>A0A917VV11_9NOCA</name>
<dbReference type="SUPFAM" id="SSF48498">
    <property type="entry name" value="Tetracyclin repressor-like, C-terminal domain"/>
    <property type="match status" value="1"/>
</dbReference>
<proteinExistence type="predicted"/>
<sequence>MYFQPESASAAPPPADGLVRHLEGFLRSGQETGEFRPFATRPMAIAIRAAVDAAGGRIADPGFDIDSYTTELVTMVDRATRKNPS</sequence>
<dbReference type="Gene3D" id="1.10.357.10">
    <property type="entry name" value="Tetracycline Repressor, domain 2"/>
    <property type="match status" value="1"/>
</dbReference>
<evidence type="ECO:0000313" key="1">
    <source>
        <dbReference type="EMBL" id="GGL17271.1"/>
    </source>
</evidence>
<reference evidence="1" key="2">
    <citation type="submission" date="2020-09" db="EMBL/GenBank/DDBJ databases">
        <authorList>
            <person name="Sun Q."/>
            <person name="Zhou Y."/>
        </authorList>
    </citation>
    <scope>NUCLEOTIDE SEQUENCE</scope>
    <source>
        <strain evidence="1">CGMCC 4.3508</strain>
    </source>
</reference>
<dbReference type="Proteomes" id="UP000638263">
    <property type="component" value="Unassembled WGS sequence"/>
</dbReference>
<comment type="caution">
    <text evidence="1">The sequence shown here is derived from an EMBL/GenBank/DDBJ whole genome shotgun (WGS) entry which is preliminary data.</text>
</comment>
<reference evidence="1" key="1">
    <citation type="journal article" date="2014" name="Int. J. Syst. Evol. Microbiol.">
        <title>Complete genome sequence of Corynebacterium casei LMG S-19264T (=DSM 44701T), isolated from a smear-ripened cheese.</title>
        <authorList>
            <consortium name="US DOE Joint Genome Institute (JGI-PGF)"/>
            <person name="Walter F."/>
            <person name="Albersmeier A."/>
            <person name="Kalinowski J."/>
            <person name="Ruckert C."/>
        </authorList>
    </citation>
    <scope>NUCLEOTIDE SEQUENCE</scope>
    <source>
        <strain evidence="1">CGMCC 4.3508</strain>
    </source>
</reference>
<evidence type="ECO:0000313" key="2">
    <source>
        <dbReference type="Proteomes" id="UP000638263"/>
    </source>
</evidence>
<dbReference type="RefSeq" id="WP_058856017.1">
    <property type="nucleotide sequence ID" value="NZ_BMMH01000006.1"/>
</dbReference>
<keyword evidence="2" id="KW-1185">Reference proteome</keyword>
<dbReference type="EMBL" id="BMMH01000006">
    <property type="protein sequence ID" value="GGL17271.1"/>
    <property type="molecule type" value="Genomic_DNA"/>
</dbReference>